<feature type="transmembrane region" description="Helical" evidence="3">
    <location>
        <begin position="810"/>
        <end position="829"/>
    </location>
</feature>
<dbReference type="GO" id="GO:0005886">
    <property type="term" value="C:plasma membrane"/>
    <property type="evidence" value="ECO:0007669"/>
    <property type="project" value="TreeGrafter"/>
</dbReference>
<dbReference type="PANTHER" id="PTHR10582">
    <property type="entry name" value="TRANSIENT RECEPTOR POTENTIAL ION CHANNEL PROTEIN"/>
    <property type="match status" value="1"/>
</dbReference>
<dbReference type="InterPro" id="IPR024862">
    <property type="entry name" value="TRPV"/>
</dbReference>
<feature type="transmembrane region" description="Helical" evidence="3">
    <location>
        <begin position="931"/>
        <end position="950"/>
    </location>
</feature>
<dbReference type="GO" id="GO:0005216">
    <property type="term" value="F:monoatomic ion channel activity"/>
    <property type="evidence" value="ECO:0007669"/>
    <property type="project" value="InterPro"/>
</dbReference>
<accession>A0A9N9CU41</accession>
<gene>
    <name evidence="4" type="ORF">POCULU_LOCUS7954</name>
</gene>
<proteinExistence type="predicted"/>
<feature type="transmembrane region" description="Helical" evidence="3">
    <location>
        <begin position="962"/>
        <end position="982"/>
    </location>
</feature>
<dbReference type="Gene3D" id="2.130.10.10">
    <property type="entry name" value="YVTN repeat-like/Quinoprotein amine dehydrogenase"/>
    <property type="match status" value="1"/>
</dbReference>
<keyword evidence="3" id="KW-1133">Transmembrane helix</keyword>
<dbReference type="SUPFAM" id="SSF50978">
    <property type="entry name" value="WD40 repeat-like"/>
    <property type="match status" value="1"/>
</dbReference>
<sequence length="1227" mass="139064">MEEEYEEKSKILDNHSCISVSPDGQSIVVIDPDATAIKIYSIPESGTAKHEICLPEDFAASLIAKGGHISLAIADDHTIALSVFNVSPDTLPKKALIEVISKDGIFDLNSLGVGSTRIVDVAKSTIIVDLDFAGVIRFIDNETVVVLQETTYTLYNINNHHKRQFLYPPSMMQKLSVKEAYKQNLLLDRQIIGQFLISVDPSGGLDLFDVTSGNLVQNFRHTPIDEMETVRSALIPHVTISSNSKFLAACDKMGQMSLYLLESGIHVATLRSEKRDIDMLCSEKYGHPVFMAFIDNDQKLFTIIENKYGYRHTIYELSEFYTNTEYHSFSRFSKKDFGFKVSKHHPIIQTVGGLFYVEADGKPTKLDPINMAADESPCNSSLLIDTKTIEKKTRKLLGIPEGLPPMSEKKYNLYLPDAINFEPWERTGKPHRSEALDSSRALWLIVGEDTIQIWQKLDEPIYLWAAHDYISDPKPKKTVKIKHHTHRCEGEHDLIIQVATDDGKEDTVIRIYNLFNGGNYLRQSVVSLVNSFAFIKRIQQQTPNTSSYIRNSRRIRDLELCTRRAIYDVIENQPDVWQLMDSRYKIMRTLLLTKDDEIIAEILKPGRCLHRPQFYGDESQYYASDLTTASRISRESLRTMLRHYSQNALEAVGWMSTFSSALPQLYREHQDIIDNYFANSAVFGAKTIDPSEFQYCDIRLPPERLKRVRSIDFIPKLQPPPELYDDSLTFTQKIRHNVSKSINFSAKMLNSTTMYTASPSEQRHRFGTLCVVPLPEFDGNTNAARSARPAKSTFWSETAERLSRLSKPSFLLWIPAVNLLYMLSMGRSVECTCSPFLNLFKLLPSSALFESPCMEAVVDFKWRKYGQNKFTQYLVYYCVCFIMFSALIWHWLNAERSKLMTFYALVMVFNYVFFLLFALKKLRVNPRSTYAWIELLTIIAAVGANILMLLDSVGALTNGAQTIVIYSAFAVLSLWVQFILMLRVVNGIGHYVSTPISILRHTYRFLVVMALFIIGYGHTIFVLLSTPVNDNTDVSTNNSSDSVMSNFITKLRGSGGSGGSGGSSDSGSNSSSASNGPADNPFNNIANSVVQVFFWTSGASPLVQNQTFLTLTIILVIGTLILVTMMQNILIALMTAVVETVKEDEKNMILVLRAEYLIVVEEMLLSAKEHRNREWFPKHVFYYANADLVEKWRKKGRAPKTIHGVEERISKLENLAQEILDALKNRL</sequence>
<feature type="region of interest" description="Disordered" evidence="2">
    <location>
        <begin position="1054"/>
        <end position="1077"/>
    </location>
</feature>
<evidence type="ECO:0000256" key="3">
    <source>
        <dbReference type="SAM" id="Phobius"/>
    </source>
</evidence>
<evidence type="ECO:0000256" key="2">
    <source>
        <dbReference type="SAM" id="MobiDB-lite"/>
    </source>
</evidence>
<organism evidence="4 5">
    <name type="scientific">Paraglomus occultum</name>
    <dbReference type="NCBI Taxonomy" id="144539"/>
    <lineage>
        <taxon>Eukaryota</taxon>
        <taxon>Fungi</taxon>
        <taxon>Fungi incertae sedis</taxon>
        <taxon>Mucoromycota</taxon>
        <taxon>Glomeromycotina</taxon>
        <taxon>Glomeromycetes</taxon>
        <taxon>Paraglomerales</taxon>
        <taxon>Paraglomeraceae</taxon>
        <taxon>Paraglomus</taxon>
    </lineage>
</organism>
<reference evidence="4" key="1">
    <citation type="submission" date="2021-06" db="EMBL/GenBank/DDBJ databases">
        <authorList>
            <person name="Kallberg Y."/>
            <person name="Tangrot J."/>
            <person name="Rosling A."/>
        </authorList>
    </citation>
    <scope>NUCLEOTIDE SEQUENCE</scope>
    <source>
        <strain evidence="4">IA702</strain>
    </source>
</reference>
<dbReference type="InterPro" id="IPR015943">
    <property type="entry name" value="WD40/YVTN_repeat-like_dom_sf"/>
</dbReference>
<keyword evidence="5" id="KW-1185">Reference proteome</keyword>
<dbReference type="PANTHER" id="PTHR10582:SF2">
    <property type="entry name" value="INACTIVE"/>
    <property type="match status" value="1"/>
</dbReference>
<keyword evidence="1" id="KW-0677">Repeat</keyword>
<feature type="transmembrane region" description="Helical" evidence="3">
    <location>
        <begin position="873"/>
        <end position="892"/>
    </location>
</feature>
<evidence type="ECO:0000313" key="5">
    <source>
        <dbReference type="Proteomes" id="UP000789572"/>
    </source>
</evidence>
<comment type="caution">
    <text evidence="4">The sequence shown here is derived from an EMBL/GenBank/DDBJ whole genome shotgun (WGS) entry which is preliminary data.</text>
</comment>
<dbReference type="EMBL" id="CAJVPJ010002032">
    <property type="protein sequence ID" value="CAG8611155.1"/>
    <property type="molecule type" value="Genomic_DNA"/>
</dbReference>
<protein>
    <submittedName>
        <fullName evidence="4">5082_t:CDS:1</fullName>
    </submittedName>
</protein>
<feature type="transmembrane region" description="Helical" evidence="3">
    <location>
        <begin position="898"/>
        <end position="919"/>
    </location>
</feature>
<feature type="transmembrane region" description="Helical" evidence="3">
    <location>
        <begin position="1003"/>
        <end position="1024"/>
    </location>
</feature>
<feature type="compositionally biased region" description="Low complexity" evidence="2">
    <location>
        <begin position="1065"/>
        <end position="1077"/>
    </location>
</feature>
<dbReference type="InterPro" id="IPR036322">
    <property type="entry name" value="WD40_repeat_dom_sf"/>
</dbReference>
<name>A0A9N9CU41_9GLOM</name>
<dbReference type="AlphaFoldDB" id="A0A9N9CU41"/>
<evidence type="ECO:0000313" key="4">
    <source>
        <dbReference type="EMBL" id="CAG8611155.1"/>
    </source>
</evidence>
<dbReference type="Proteomes" id="UP000789572">
    <property type="component" value="Unassembled WGS sequence"/>
</dbReference>
<feature type="transmembrane region" description="Helical" evidence="3">
    <location>
        <begin position="1108"/>
        <end position="1138"/>
    </location>
</feature>
<evidence type="ECO:0000256" key="1">
    <source>
        <dbReference type="ARBA" id="ARBA00022737"/>
    </source>
</evidence>
<dbReference type="OrthoDB" id="2433234at2759"/>
<keyword evidence="3" id="KW-0812">Transmembrane</keyword>
<dbReference type="GO" id="GO:0098703">
    <property type="term" value="P:calcium ion import across plasma membrane"/>
    <property type="evidence" value="ECO:0007669"/>
    <property type="project" value="TreeGrafter"/>
</dbReference>
<keyword evidence="3" id="KW-0472">Membrane</keyword>
<feature type="compositionally biased region" description="Gly residues" evidence="2">
    <location>
        <begin position="1054"/>
        <end position="1064"/>
    </location>
</feature>